<sequence length="319" mass="35321">MTEALRPWYKAPASKWPDALPIGNGRLGAMIYSEIQQERWQLNEDLAWYGCATDRNPKDPLKHLPKLRRLLNEGLLKQAEDLAGKAFIGMPESQRHYEPLDQINITFLHLKDQVTKYRRHSDLNYAIAGVSYEIDGVCHRRESLSSNPDGVTAAKFSASHPGMVSFDMGLFRGLDTNVYMNSIRVVGTTLIMKGQTEGNGVHFCLVATVVIEGGSIESIGETIVVSNANKASIIIAAETTFCHNDPEATCLQLVEKAIQMGYDQLRTCHVKDHQSLFSRVDLRLGSDESQNLTTPQSTSSRLALVKSGTLDLGLVVLYS</sequence>
<dbReference type="OrthoDB" id="2848340at2759"/>
<protein>
    <submittedName>
        <fullName evidence="2">Alpha-L-fucosidase</fullName>
    </submittedName>
</protein>
<dbReference type="GO" id="GO:0004560">
    <property type="term" value="F:alpha-L-fucosidase activity"/>
    <property type="evidence" value="ECO:0007669"/>
    <property type="project" value="TreeGrafter"/>
</dbReference>
<dbReference type="Pfam" id="PF14498">
    <property type="entry name" value="Glyco_hyd_65N_2"/>
    <property type="match status" value="1"/>
</dbReference>
<evidence type="ECO:0000259" key="1">
    <source>
        <dbReference type="Pfam" id="PF14498"/>
    </source>
</evidence>
<gene>
    <name evidence="2" type="primary">FUC95A_1</name>
    <name evidence="2" type="ORF">LSUB1_G000051</name>
</gene>
<dbReference type="Proteomes" id="UP000462212">
    <property type="component" value="Unassembled WGS sequence"/>
</dbReference>
<comment type="caution">
    <text evidence="2">The sequence shown here is derived from an EMBL/GenBank/DDBJ whole genome shotgun (WGS) entry which is preliminary data.</text>
</comment>
<accession>A0A8H8S3K8</accession>
<dbReference type="PANTHER" id="PTHR31084:SF18">
    <property type="entry name" value="GLYCOSYL HYDROLASE FAMILY 95 N-TERMINAL DOMAIN-CONTAINING PROTEIN"/>
    <property type="match status" value="1"/>
</dbReference>
<dbReference type="EMBL" id="QGMJ01000001">
    <property type="protein sequence ID" value="TVY46146.1"/>
    <property type="molecule type" value="Genomic_DNA"/>
</dbReference>
<reference evidence="2 3" key="1">
    <citation type="submission" date="2018-05" db="EMBL/GenBank/DDBJ databases">
        <title>Genome sequencing and assembly of the regulated plant pathogen Lachnellula willkommii and related sister species for the development of diagnostic species identification markers.</title>
        <authorList>
            <person name="Giroux E."/>
            <person name="Bilodeau G."/>
        </authorList>
    </citation>
    <scope>NUCLEOTIDE SEQUENCE [LARGE SCALE GENOMIC DNA]</scope>
    <source>
        <strain evidence="2 3">CBS 197.66</strain>
    </source>
</reference>
<dbReference type="PANTHER" id="PTHR31084">
    <property type="entry name" value="ALPHA-L-FUCOSIDASE 2"/>
    <property type="match status" value="1"/>
</dbReference>
<evidence type="ECO:0000313" key="2">
    <source>
        <dbReference type="EMBL" id="TVY46146.1"/>
    </source>
</evidence>
<evidence type="ECO:0000313" key="3">
    <source>
        <dbReference type="Proteomes" id="UP000462212"/>
    </source>
</evidence>
<keyword evidence="3" id="KW-1185">Reference proteome</keyword>
<organism evidence="2 3">
    <name type="scientific">Lachnellula subtilissima</name>
    <dbReference type="NCBI Taxonomy" id="602034"/>
    <lineage>
        <taxon>Eukaryota</taxon>
        <taxon>Fungi</taxon>
        <taxon>Dikarya</taxon>
        <taxon>Ascomycota</taxon>
        <taxon>Pezizomycotina</taxon>
        <taxon>Leotiomycetes</taxon>
        <taxon>Helotiales</taxon>
        <taxon>Lachnaceae</taxon>
        <taxon>Lachnellula</taxon>
    </lineage>
</organism>
<dbReference type="Gene3D" id="2.70.98.50">
    <property type="entry name" value="putative glycoside hydrolase family protein from bacillus halodurans"/>
    <property type="match status" value="1"/>
</dbReference>
<proteinExistence type="predicted"/>
<name>A0A8H8S3K8_9HELO</name>
<dbReference type="AlphaFoldDB" id="A0A8H8S3K8"/>
<dbReference type="InterPro" id="IPR027414">
    <property type="entry name" value="GH95_N_dom"/>
</dbReference>
<feature type="domain" description="Glycosyl hydrolase family 95 N-terminal" evidence="1">
    <location>
        <begin position="8"/>
        <end position="241"/>
    </location>
</feature>